<organism evidence="2">
    <name type="scientific">Chromera velia CCMP2878</name>
    <dbReference type="NCBI Taxonomy" id="1169474"/>
    <lineage>
        <taxon>Eukaryota</taxon>
        <taxon>Sar</taxon>
        <taxon>Alveolata</taxon>
        <taxon>Colpodellida</taxon>
        <taxon>Chromeraceae</taxon>
        <taxon>Chromera</taxon>
    </lineage>
</organism>
<evidence type="ECO:0000313" key="2">
    <source>
        <dbReference type="EMBL" id="CEM42573.1"/>
    </source>
</evidence>
<reference evidence="2" key="1">
    <citation type="submission" date="2014-11" db="EMBL/GenBank/DDBJ databases">
        <authorList>
            <person name="Otto D Thomas"/>
            <person name="Naeem Raeece"/>
        </authorList>
    </citation>
    <scope>NUCLEOTIDE SEQUENCE</scope>
</reference>
<feature type="region of interest" description="Disordered" evidence="1">
    <location>
        <begin position="336"/>
        <end position="387"/>
    </location>
</feature>
<feature type="compositionally biased region" description="Low complexity" evidence="1">
    <location>
        <begin position="360"/>
        <end position="371"/>
    </location>
</feature>
<feature type="compositionally biased region" description="Basic and acidic residues" evidence="1">
    <location>
        <begin position="177"/>
        <end position="186"/>
    </location>
</feature>
<feature type="compositionally biased region" description="Basic and acidic residues" evidence="1">
    <location>
        <begin position="783"/>
        <end position="797"/>
    </location>
</feature>
<name>A0A0G4HER7_9ALVE</name>
<feature type="compositionally biased region" description="Basic and acidic residues" evidence="1">
    <location>
        <begin position="836"/>
        <end position="849"/>
    </location>
</feature>
<dbReference type="VEuPathDB" id="CryptoDB:Cvel_6586"/>
<feature type="region of interest" description="Disordered" evidence="1">
    <location>
        <begin position="512"/>
        <end position="553"/>
    </location>
</feature>
<feature type="compositionally biased region" description="Low complexity" evidence="1">
    <location>
        <begin position="223"/>
        <end position="242"/>
    </location>
</feature>
<feature type="compositionally biased region" description="Acidic residues" evidence="1">
    <location>
        <begin position="539"/>
        <end position="548"/>
    </location>
</feature>
<feature type="compositionally biased region" description="Polar residues" evidence="1">
    <location>
        <begin position="769"/>
        <end position="780"/>
    </location>
</feature>
<protein>
    <submittedName>
        <fullName evidence="2">Uncharacterized protein</fullName>
    </submittedName>
</protein>
<feature type="compositionally biased region" description="Basic and acidic residues" evidence="1">
    <location>
        <begin position="348"/>
        <end position="358"/>
    </location>
</feature>
<feature type="compositionally biased region" description="Basic and acidic residues" evidence="1">
    <location>
        <begin position="285"/>
        <end position="317"/>
    </location>
</feature>
<feature type="compositionally biased region" description="Basic and acidic residues" evidence="1">
    <location>
        <begin position="513"/>
        <end position="538"/>
    </location>
</feature>
<evidence type="ECO:0000256" key="1">
    <source>
        <dbReference type="SAM" id="MobiDB-lite"/>
    </source>
</evidence>
<feature type="region of interest" description="Disordered" evidence="1">
    <location>
        <begin position="262"/>
        <end position="324"/>
    </location>
</feature>
<proteinExistence type="predicted"/>
<dbReference type="AlphaFoldDB" id="A0A0G4HER7"/>
<feature type="region of interest" description="Disordered" evidence="1">
    <location>
        <begin position="177"/>
        <end position="244"/>
    </location>
</feature>
<accession>A0A0G4HER7</accession>
<feature type="region of interest" description="Disordered" evidence="1">
    <location>
        <begin position="757"/>
        <end position="855"/>
    </location>
</feature>
<sequence length="873" mass="95481">MECTNVEWHLGGASLEDEIVCPVCGLVRDPQELNLVQDSGEPHRGQFLFSGSYAYFSHTNRLDAKLSKRLGVKTPEDRWRLKEKNFETSVTTFCRQVKHPSEAAAVIQFLRSRWKETGKKDHRKRGHGLFLQTVAALYLLMRFRKGSTRLFGEFLLQCGLYSTKIGETRAFAEVSARRERELRTEAEIQTALRPQKGDGTQTSDEEEDGQRQGGRRKEDVLESSSASSSASSSSSSSSCAAVAPPPSDQIFPCTLASEEASVKKAGSEAGGDAKRKRRKILEAPPENKREGKGEDCRGVSKADDAEEKRLVDADPENRMMSTSLAVSSSVAVALPPGELSTQLSSPRPEGDKRDHGEANGDSSGGEWSQESEGGGRKRKRKERDKAAREYNPLEDWTLQDAAGVEKFVRVLFSSADALASAVVRLRPLTEYEVMRGRFQEDSTKLWEHVRTTREGVSRGEVGRRVDTRQQQQQLGNMEGTASTLSVAETVASLGTRLLDLYVAFAETPLDHCLSGEEGRGRSEPDREREREAAERDERGEEEGGEEDRGDMGCVNTTTLASQTRGQAGKLVSGACLYYAMLLEALELIKYSPRVGAGGSSSTVTPEQINAMARRALEWADNAAAVVGRGSSSGVSRRRQTLLELYMGILGLAGEGETAGVEEKEMGANSAAASCCSGGIAGSLTSQVSGKKKKDVEGGRNVSSSRQERPVRGGRKKAKDENLRPLLYLALMVAPPETRSVTKLQERARTLRLTKYRSRSRVVQRKAQGSGLSSDALSEVSQGRPEEAGLKDREKSCGREANGADEQPSDTQRRRSGQKMITERGGVKGPENLSGDPARKNEEDSDSHLDEGEEERLIALLEETADCEDLLMCE</sequence>
<gene>
    <name evidence="2" type="ORF">Cvel_6586</name>
</gene>
<feature type="region of interest" description="Disordered" evidence="1">
    <location>
        <begin position="684"/>
        <end position="718"/>
    </location>
</feature>
<dbReference type="EMBL" id="CDMZ01002482">
    <property type="protein sequence ID" value="CEM42573.1"/>
    <property type="molecule type" value="Genomic_DNA"/>
</dbReference>